<keyword evidence="7" id="KW-0496">Mitochondrion</keyword>
<evidence type="ECO:0000256" key="3">
    <source>
        <dbReference type="ARBA" id="ARBA00022741"/>
    </source>
</evidence>
<dbReference type="InterPro" id="IPR020556">
    <property type="entry name" value="Amidase_CS"/>
</dbReference>
<dbReference type="Proteomes" id="UP000694255">
    <property type="component" value="Unassembled WGS sequence"/>
</dbReference>
<dbReference type="Pfam" id="PF01425">
    <property type="entry name" value="Amidase"/>
    <property type="match status" value="1"/>
</dbReference>
<evidence type="ECO:0000256" key="6">
    <source>
        <dbReference type="ARBA" id="ARBA00047407"/>
    </source>
</evidence>
<keyword evidence="2 7" id="KW-0436">Ligase</keyword>
<dbReference type="EMBL" id="JAGSYN010000024">
    <property type="protein sequence ID" value="KAG7666282.1"/>
    <property type="molecule type" value="Genomic_DNA"/>
</dbReference>
<comment type="subcellular location">
    <subcellularLocation>
        <location evidence="7">Mitochondrion</location>
    </subcellularLocation>
</comment>
<evidence type="ECO:0000256" key="1">
    <source>
        <dbReference type="ARBA" id="ARBA00008069"/>
    </source>
</evidence>
<dbReference type="AlphaFoldDB" id="A0A8J5QNH3"/>
<feature type="domain" description="Amidase" evidence="8">
    <location>
        <begin position="44"/>
        <end position="454"/>
    </location>
</feature>
<dbReference type="InterPro" id="IPR004412">
    <property type="entry name" value="GatA"/>
</dbReference>
<sequence>MKFPIRQTSSHIGRRFTSSVTKDLSNDPWNSIISPCTVEPITPGILSGSSYICKDNIVTKNSYTTAASKSLIDYNSPFDATVVKILSTNGSKLIGKSNLDEFGMGSSNTNSHFGPALNPMYSTESGQSHIPGGSSGGSAAAVAAGLASFALGTDTGGSVRLPASYCGVVGFKPTYGRISRWGVIPYAQTLDTIGIISKEVNVITKVFGVLDVYDSKDPTSLPQPVRDSIIHTIKEKLVIGIPQEFVIEELSPEIRNAWATTLSKLVELGHTLKSISIKGIKTALPAYYTLATAEASSNLSRYDGVRYGYSSGTLSEFIASNRTESLGQEVQRRIILGNYTLSSDSGDHYLQATKVREELVQEFSNVFNNGHALFEKRPVTVKDGCDLIISPTSIGIAPKIDDFLKDDKSNFLNSYVNDILTVPASLAGIPALSLPCGGVGIQLMAQFGDDHLVLNVASQILKEKYI</sequence>
<evidence type="ECO:0000256" key="7">
    <source>
        <dbReference type="HAMAP-Rule" id="MF_03150"/>
    </source>
</evidence>
<dbReference type="GO" id="GO:0005739">
    <property type="term" value="C:mitochondrion"/>
    <property type="evidence" value="ECO:0007669"/>
    <property type="project" value="UniProtKB-SubCell"/>
</dbReference>
<comment type="caution">
    <text evidence="9">The sequence shown here is derived from an EMBL/GenBank/DDBJ whole genome shotgun (WGS) entry which is preliminary data.</text>
</comment>
<evidence type="ECO:0000256" key="5">
    <source>
        <dbReference type="ARBA" id="ARBA00022917"/>
    </source>
</evidence>
<comment type="subunit">
    <text evidence="7">Subunit of the heterotrimeric GatFAB amidotransferase (AdT) complex, composed of A, B and F subunits.</text>
</comment>
<accession>A0A8J5QNH3</accession>
<dbReference type="OrthoDB" id="421993at2759"/>
<gene>
    <name evidence="7" type="primary">HER2</name>
    <name evidence="9" type="ORF">J8A68_000177</name>
</gene>
<dbReference type="GO" id="GO:0070681">
    <property type="term" value="P:glutaminyl-tRNAGln biosynthesis via transamidation"/>
    <property type="evidence" value="ECO:0007669"/>
    <property type="project" value="UniProtKB-UniRule"/>
</dbReference>
<comment type="catalytic activity">
    <reaction evidence="6 7">
        <text>L-glutamyl-tRNA(Gln) + L-glutamine + ATP + H2O = L-glutaminyl-tRNA(Gln) + L-glutamate + ADP + phosphate + H(+)</text>
        <dbReference type="Rhea" id="RHEA:17521"/>
        <dbReference type="Rhea" id="RHEA-COMP:9681"/>
        <dbReference type="Rhea" id="RHEA-COMP:9684"/>
        <dbReference type="ChEBI" id="CHEBI:15377"/>
        <dbReference type="ChEBI" id="CHEBI:15378"/>
        <dbReference type="ChEBI" id="CHEBI:29985"/>
        <dbReference type="ChEBI" id="CHEBI:30616"/>
        <dbReference type="ChEBI" id="CHEBI:43474"/>
        <dbReference type="ChEBI" id="CHEBI:58359"/>
        <dbReference type="ChEBI" id="CHEBI:78520"/>
        <dbReference type="ChEBI" id="CHEBI:78521"/>
        <dbReference type="ChEBI" id="CHEBI:456216"/>
        <dbReference type="EC" id="6.3.5.7"/>
    </reaction>
</comment>
<evidence type="ECO:0000259" key="8">
    <source>
        <dbReference type="Pfam" id="PF01425"/>
    </source>
</evidence>
<dbReference type="InterPro" id="IPR000120">
    <property type="entry name" value="Amidase"/>
</dbReference>
<evidence type="ECO:0000256" key="4">
    <source>
        <dbReference type="ARBA" id="ARBA00022840"/>
    </source>
</evidence>
<evidence type="ECO:0000256" key="2">
    <source>
        <dbReference type="ARBA" id="ARBA00022598"/>
    </source>
</evidence>
<feature type="active site" description="Acyl-ester intermediate" evidence="7">
    <location>
        <position position="158"/>
    </location>
</feature>
<evidence type="ECO:0000313" key="9">
    <source>
        <dbReference type="EMBL" id="KAG7666282.1"/>
    </source>
</evidence>
<dbReference type="GO" id="GO:0050567">
    <property type="term" value="F:glutaminyl-tRNA synthase (glutamine-hydrolyzing) activity"/>
    <property type="evidence" value="ECO:0007669"/>
    <property type="project" value="UniProtKB-UniRule"/>
</dbReference>
<evidence type="ECO:0000313" key="10">
    <source>
        <dbReference type="Proteomes" id="UP000694255"/>
    </source>
</evidence>
<reference evidence="9 10" key="1">
    <citation type="journal article" date="2021" name="DNA Res.">
        <title>Genome analysis of Candida subhashii reveals its hybrid nature and dual mitochondrial genome conformations.</title>
        <authorList>
            <person name="Mixao V."/>
            <person name="Hegedusova E."/>
            <person name="Saus E."/>
            <person name="Pryszcz L.P."/>
            <person name="Cillingova A."/>
            <person name="Nosek J."/>
            <person name="Gabaldon T."/>
        </authorList>
    </citation>
    <scope>NUCLEOTIDE SEQUENCE [LARGE SCALE GENOMIC DNA]</scope>
    <source>
        <strain evidence="9 10">CBS 10753</strain>
    </source>
</reference>
<organism evidence="9 10">
    <name type="scientific">[Candida] subhashii</name>
    <dbReference type="NCBI Taxonomy" id="561895"/>
    <lineage>
        <taxon>Eukaryota</taxon>
        <taxon>Fungi</taxon>
        <taxon>Dikarya</taxon>
        <taxon>Ascomycota</taxon>
        <taxon>Saccharomycotina</taxon>
        <taxon>Pichiomycetes</taxon>
        <taxon>Debaryomycetaceae</taxon>
        <taxon>Spathaspora</taxon>
    </lineage>
</organism>
<dbReference type="GO" id="GO:0030956">
    <property type="term" value="C:glutamyl-tRNA(Gln) amidotransferase complex"/>
    <property type="evidence" value="ECO:0007669"/>
    <property type="project" value="UniProtKB-UniRule"/>
</dbReference>
<feature type="active site" description="Charge relay system" evidence="7">
    <location>
        <position position="134"/>
    </location>
</feature>
<keyword evidence="4 7" id="KW-0067">ATP-binding</keyword>
<dbReference type="PANTHER" id="PTHR11895:SF7">
    <property type="entry name" value="GLUTAMYL-TRNA(GLN) AMIDOTRANSFERASE SUBUNIT A, MITOCHONDRIAL"/>
    <property type="match status" value="1"/>
</dbReference>
<proteinExistence type="inferred from homology"/>
<dbReference type="GO" id="GO:0005524">
    <property type="term" value="F:ATP binding"/>
    <property type="evidence" value="ECO:0007669"/>
    <property type="project" value="UniProtKB-KW"/>
</dbReference>
<dbReference type="GO" id="GO:0032543">
    <property type="term" value="P:mitochondrial translation"/>
    <property type="evidence" value="ECO:0007669"/>
    <property type="project" value="UniProtKB-UniRule"/>
</dbReference>
<keyword evidence="3 7" id="KW-0547">Nucleotide-binding</keyword>
<dbReference type="EC" id="6.3.5.7" evidence="7"/>
<comment type="similarity">
    <text evidence="1 7">Belongs to the amidase family. GatA subfamily.</text>
</comment>
<dbReference type="HAMAP" id="MF_00120">
    <property type="entry name" value="GatA"/>
    <property type="match status" value="1"/>
</dbReference>
<name>A0A8J5QNH3_9ASCO</name>
<feature type="active site" description="Charge relay system" evidence="7">
    <location>
        <position position="54"/>
    </location>
</feature>
<dbReference type="PROSITE" id="PS00571">
    <property type="entry name" value="AMIDASES"/>
    <property type="match status" value="1"/>
</dbReference>
<dbReference type="PANTHER" id="PTHR11895">
    <property type="entry name" value="TRANSAMIDASE"/>
    <property type="match status" value="1"/>
</dbReference>
<keyword evidence="10" id="KW-1185">Reference proteome</keyword>
<keyword evidence="5 7" id="KW-0648">Protein biosynthesis</keyword>
<dbReference type="InterPro" id="IPR023631">
    <property type="entry name" value="Amidase_dom"/>
</dbReference>
<protein>
    <recommendedName>
        <fullName evidence="7">Glutamyl-tRNA(Gln) amidotransferase subunit A, mitochondrial</fullName>
        <shortName evidence="7">Glu-AdT subunit A</shortName>
        <ecNumber evidence="7">6.3.5.7</ecNumber>
    </recommendedName>
</protein>
<comment type="function">
    <text evidence="7">Allows the formation of correctly charged Gln-tRNA(Gln) through the transamidation of misacylated Glu-tRNA(Gln) in the mitochondria. The reaction takes place in the presence of glutamine and ATP through an activated gamma-phospho-Glu-tRNA(Gln).</text>
</comment>